<name>A0A8D2J9Y7_VARKO</name>
<dbReference type="Gene3D" id="2.60.40.10">
    <property type="entry name" value="Immunoglobulins"/>
    <property type="match status" value="2"/>
</dbReference>
<reference evidence="2" key="1">
    <citation type="submission" date="2025-08" db="UniProtKB">
        <authorList>
            <consortium name="Ensembl"/>
        </authorList>
    </citation>
    <scope>IDENTIFICATION</scope>
</reference>
<dbReference type="PROSITE" id="PS50835">
    <property type="entry name" value="IG_LIKE"/>
    <property type="match status" value="2"/>
</dbReference>
<dbReference type="PANTHER" id="PTHR47633:SF4">
    <property type="entry name" value="MYOPALLADIN ISOFORM X1"/>
    <property type="match status" value="1"/>
</dbReference>
<dbReference type="SMART" id="SM00409">
    <property type="entry name" value="IG"/>
    <property type="match status" value="2"/>
</dbReference>
<evidence type="ECO:0000313" key="3">
    <source>
        <dbReference type="Proteomes" id="UP000694545"/>
    </source>
</evidence>
<feature type="domain" description="Ig-like" evidence="1">
    <location>
        <begin position="14"/>
        <end position="109"/>
    </location>
</feature>
<evidence type="ECO:0000313" key="2">
    <source>
        <dbReference type="Ensembl" id="ENSVKKP00000011612.1"/>
    </source>
</evidence>
<dbReference type="InterPro" id="IPR007110">
    <property type="entry name" value="Ig-like_dom"/>
</dbReference>
<reference evidence="2" key="2">
    <citation type="submission" date="2025-09" db="UniProtKB">
        <authorList>
            <consortium name="Ensembl"/>
        </authorList>
    </citation>
    <scope>IDENTIFICATION</scope>
</reference>
<sequence>MKKKIQLSPSMEAPKIFERIQSQTVSQGSDAHFRVRVVGKPDPECQWFKNGVQIERSDRIYWYWPEDNVCELVIRDVTAEDSASIMVKAVNIAGETSSHAFLLVQGNVSFGTHYSLPPHSRPVTVLQGLADQKVCEGDIVQLEVKLSQENVEGVWMKDGVEIHPSDRVHIVIDKQSHMLLIEDVTKEDTGAYSFNIPSLLLSTTGSLHMLHLRRINSLRIVLFPDTSGYLLYEYYTTLQDFGLIVTHS</sequence>
<dbReference type="SUPFAM" id="SSF48726">
    <property type="entry name" value="Immunoglobulin"/>
    <property type="match status" value="2"/>
</dbReference>
<dbReference type="PANTHER" id="PTHR47633">
    <property type="entry name" value="IMMUNOGLOBULIN"/>
    <property type="match status" value="1"/>
</dbReference>
<dbReference type="FunFam" id="2.60.40.10:FF:000981">
    <property type="entry name" value="Titin a"/>
    <property type="match status" value="1"/>
</dbReference>
<protein>
    <recommendedName>
        <fullName evidence="1">Ig-like domain-containing protein</fullName>
    </recommendedName>
</protein>
<dbReference type="Proteomes" id="UP000694545">
    <property type="component" value="Unplaced"/>
</dbReference>
<proteinExistence type="predicted"/>
<dbReference type="InterPro" id="IPR013098">
    <property type="entry name" value="Ig_I-set"/>
</dbReference>
<dbReference type="InterPro" id="IPR003599">
    <property type="entry name" value="Ig_sub"/>
</dbReference>
<dbReference type="AlphaFoldDB" id="A0A8D2J9Y7"/>
<keyword evidence="3" id="KW-1185">Reference proteome</keyword>
<dbReference type="InterPro" id="IPR013783">
    <property type="entry name" value="Ig-like_fold"/>
</dbReference>
<feature type="domain" description="Ig-like" evidence="1">
    <location>
        <begin position="122"/>
        <end position="193"/>
    </location>
</feature>
<organism evidence="2 3">
    <name type="scientific">Varanus komodoensis</name>
    <name type="common">Komodo dragon</name>
    <dbReference type="NCBI Taxonomy" id="61221"/>
    <lineage>
        <taxon>Eukaryota</taxon>
        <taxon>Metazoa</taxon>
        <taxon>Chordata</taxon>
        <taxon>Craniata</taxon>
        <taxon>Vertebrata</taxon>
        <taxon>Euteleostomi</taxon>
        <taxon>Lepidosauria</taxon>
        <taxon>Squamata</taxon>
        <taxon>Bifurcata</taxon>
        <taxon>Unidentata</taxon>
        <taxon>Episquamata</taxon>
        <taxon>Toxicofera</taxon>
        <taxon>Anguimorpha</taxon>
        <taxon>Paleoanguimorpha</taxon>
        <taxon>Varanoidea</taxon>
        <taxon>Varanidae</taxon>
        <taxon>Varanus</taxon>
    </lineage>
</organism>
<accession>A0A8D2J9Y7</accession>
<dbReference type="Ensembl" id="ENSVKKT00000011890.1">
    <property type="protein sequence ID" value="ENSVKKP00000011612.1"/>
    <property type="gene ID" value="ENSVKKG00000008090.1"/>
</dbReference>
<dbReference type="InterPro" id="IPR036179">
    <property type="entry name" value="Ig-like_dom_sf"/>
</dbReference>
<evidence type="ECO:0000259" key="1">
    <source>
        <dbReference type="PROSITE" id="PS50835"/>
    </source>
</evidence>
<dbReference type="FunFam" id="2.60.40.10:FF:000779">
    <property type="entry name" value="Titin b"/>
    <property type="match status" value="1"/>
</dbReference>
<dbReference type="Pfam" id="PF07679">
    <property type="entry name" value="I-set"/>
    <property type="match status" value="2"/>
</dbReference>